<name>A0A437QPW5_9PROT</name>
<organism evidence="2 3">
    <name type="scientific">Hwanghaeella grinnelliae</name>
    <dbReference type="NCBI Taxonomy" id="2500179"/>
    <lineage>
        <taxon>Bacteria</taxon>
        <taxon>Pseudomonadati</taxon>
        <taxon>Pseudomonadota</taxon>
        <taxon>Alphaproteobacteria</taxon>
        <taxon>Rhodospirillales</taxon>
        <taxon>Rhodospirillaceae</taxon>
        <taxon>Hwanghaeella</taxon>
    </lineage>
</organism>
<evidence type="ECO:0000313" key="3">
    <source>
        <dbReference type="Proteomes" id="UP000287447"/>
    </source>
</evidence>
<proteinExistence type="predicted"/>
<dbReference type="AlphaFoldDB" id="A0A437QPW5"/>
<dbReference type="RefSeq" id="WP_127766042.1">
    <property type="nucleotide sequence ID" value="NZ_SADE01000002.1"/>
</dbReference>
<comment type="caution">
    <text evidence="2">The sequence shown here is derived from an EMBL/GenBank/DDBJ whole genome shotgun (WGS) entry which is preliminary data.</text>
</comment>
<keyword evidence="3" id="KW-1185">Reference proteome</keyword>
<dbReference type="EMBL" id="SADE01000002">
    <property type="protein sequence ID" value="RVU36566.1"/>
    <property type="molecule type" value="Genomic_DNA"/>
</dbReference>
<evidence type="ECO:0000313" key="2">
    <source>
        <dbReference type="EMBL" id="RVU36566.1"/>
    </source>
</evidence>
<gene>
    <name evidence="2" type="ORF">EOI86_15370</name>
</gene>
<feature type="region of interest" description="Disordered" evidence="1">
    <location>
        <begin position="1"/>
        <end position="21"/>
    </location>
</feature>
<dbReference type="Proteomes" id="UP000287447">
    <property type="component" value="Unassembled WGS sequence"/>
</dbReference>
<sequence>MAKQKKSAKKAQTAEPAPQGLGEAMESLVMAVYGQKQQQTAAALLDASSAVEAAAEDLKLHDRRVAAEHTEATADWLETAAQKVIRMEPGEVTDVLADAADKHPALFIGTAALGGAALVLWLQSINRRAATAQ</sequence>
<accession>A0A437QPW5</accession>
<protein>
    <submittedName>
        <fullName evidence="2">Uncharacterized protein</fullName>
    </submittedName>
</protein>
<evidence type="ECO:0000256" key="1">
    <source>
        <dbReference type="SAM" id="MobiDB-lite"/>
    </source>
</evidence>
<reference evidence="3" key="1">
    <citation type="submission" date="2019-01" db="EMBL/GenBank/DDBJ databases">
        <title>Gri0909 isolated from a small marine red alga.</title>
        <authorList>
            <person name="Kim J."/>
            <person name="Jeong S.E."/>
            <person name="Jeon C.O."/>
        </authorList>
    </citation>
    <scope>NUCLEOTIDE SEQUENCE [LARGE SCALE GENOMIC DNA]</scope>
    <source>
        <strain evidence="3">Gri0909</strain>
    </source>
</reference>